<proteinExistence type="predicted"/>
<dbReference type="EMBL" id="JAIWQS010000001">
    <property type="protein sequence ID" value="KAJ8774711.1"/>
    <property type="molecule type" value="Genomic_DNA"/>
</dbReference>
<dbReference type="AlphaFoldDB" id="A0AAV8U600"/>
<gene>
    <name evidence="2" type="ORF">K2173_017157</name>
</gene>
<sequence>MMSLFSSFDALCAEFTYGKKLSLSLDSGSTTASIPSKDAAAVVDSSIRKSSPSDRNNKPSPCPSQSKRSSMKPRFAPELDGVNCFESIVPY</sequence>
<name>A0AAV8U600_9ROSI</name>
<feature type="region of interest" description="Disordered" evidence="1">
    <location>
        <begin position="43"/>
        <end position="75"/>
    </location>
</feature>
<dbReference type="PANTHER" id="PTHR33641">
    <property type="entry name" value="OS06G0133500 PROTEIN"/>
    <property type="match status" value="1"/>
</dbReference>
<protein>
    <recommendedName>
        <fullName evidence="4">Avr9/Cf-9 rapidly elicited protein</fullName>
    </recommendedName>
</protein>
<reference evidence="2 3" key="1">
    <citation type="submission" date="2021-09" db="EMBL/GenBank/DDBJ databases">
        <title>Genomic insights and catalytic innovation underlie evolution of tropane alkaloids biosynthesis.</title>
        <authorList>
            <person name="Wang Y.-J."/>
            <person name="Tian T."/>
            <person name="Huang J.-P."/>
            <person name="Huang S.-X."/>
        </authorList>
    </citation>
    <scope>NUCLEOTIDE SEQUENCE [LARGE SCALE GENOMIC DNA]</scope>
    <source>
        <strain evidence="2">KIB-2018</strain>
        <tissue evidence="2">Leaf</tissue>
    </source>
</reference>
<evidence type="ECO:0008006" key="4">
    <source>
        <dbReference type="Google" id="ProtNLM"/>
    </source>
</evidence>
<evidence type="ECO:0000256" key="1">
    <source>
        <dbReference type="SAM" id="MobiDB-lite"/>
    </source>
</evidence>
<organism evidence="2 3">
    <name type="scientific">Erythroxylum novogranatense</name>
    <dbReference type="NCBI Taxonomy" id="1862640"/>
    <lineage>
        <taxon>Eukaryota</taxon>
        <taxon>Viridiplantae</taxon>
        <taxon>Streptophyta</taxon>
        <taxon>Embryophyta</taxon>
        <taxon>Tracheophyta</taxon>
        <taxon>Spermatophyta</taxon>
        <taxon>Magnoliopsida</taxon>
        <taxon>eudicotyledons</taxon>
        <taxon>Gunneridae</taxon>
        <taxon>Pentapetalae</taxon>
        <taxon>rosids</taxon>
        <taxon>fabids</taxon>
        <taxon>Malpighiales</taxon>
        <taxon>Erythroxylaceae</taxon>
        <taxon>Erythroxylum</taxon>
    </lineage>
</organism>
<accession>A0AAV8U600</accession>
<dbReference type="PANTHER" id="PTHR33641:SF16">
    <property type="entry name" value="AVR9_CF-9 RAPIDLY ELICITED PROTEIN"/>
    <property type="match status" value="1"/>
</dbReference>
<dbReference type="Proteomes" id="UP001159364">
    <property type="component" value="Linkage Group LG01"/>
</dbReference>
<evidence type="ECO:0000313" key="3">
    <source>
        <dbReference type="Proteomes" id="UP001159364"/>
    </source>
</evidence>
<evidence type="ECO:0000313" key="2">
    <source>
        <dbReference type="EMBL" id="KAJ8774711.1"/>
    </source>
</evidence>
<keyword evidence="3" id="KW-1185">Reference proteome</keyword>
<comment type="caution">
    <text evidence="2">The sequence shown here is derived from an EMBL/GenBank/DDBJ whole genome shotgun (WGS) entry which is preliminary data.</text>
</comment>